<feature type="compositionally biased region" description="Basic and acidic residues" evidence="1">
    <location>
        <begin position="41"/>
        <end position="55"/>
    </location>
</feature>
<name>A0AAV2YG14_9STRA</name>
<protein>
    <submittedName>
        <fullName evidence="2">Uncharacterized protein</fullName>
    </submittedName>
</protein>
<proteinExistence type="predicted"/>
<reference evidence="2" key="1">
    <citation type="submission" date="2022-11" db="EMBL/GenBank/DDBJ databases">
        <authorList>
            <person name="Morgan W.R."/>
            <person name="Tartar A."/>
        </authorList>
    </citation>
    <scope>NUCLEOTIDE SEQUENCE</scope>
    <source>
        <strain evidence="2">ARSEF 373</strain>
    </source>
</reference>
<feature type="compositionally biased region" description="Polar residues" evidence="1">
    <location>
        <begin position="25"/>
        <end position="34"/>
    </location>
</feature>
<sequence>MTSDENNEGAEANSTDESDDELNPYSDSDTPTDATKTKTMKSRDLPAIRPLSREISRKRKSERAPSSAQLRRLEAKTRAFLMKTMDNTHIRLDIYLATSYEIFQAISKKYEGVAFHGDPYFIQHYLMELKYEEGSDLMENAMKTASNRS</sequence>
<evidence type="ECO:0000256" key="1">
    <source>
        <dbReference type="SAM" id="MobiDB-lite"/>
    </source>
</evidence>
<dbReference type="Proteomes" id="UP001146120">
    <property type="component" value="Unassembled WGS sequence"/>
</dbReference>
<feature type="compositionally biased region" description="Acidic residues" evidence="1">
    <location>
        <begin position="1"/>
        <end position="22"/>
    </location>
</feature>
<organism evidence="2 3">
    <name type="scientific">Lagenidium giganteum</name>
    <dbReference type="NCBI Taxonomy" id="4803"/>
    <lineage>
        <taxon>Eukaryota</taxon>
        <taxon>Sar</taxon>
        <taxon>Stramenopiles</taxon>
        <taxon>Oomycota</taxon>
        <taxon>Peronosporomycetes</taxon>
        <taxon>Pythiales</taxon>
        <taxon>Pythiaceae</taxon>
    </lineage>
</organism>
<feature type="region of interest" description="Disordered" evidence="1">
    <location>
        <begin position="1"/>
        <end position="70"/>
    </location>
</feature>
<keyword evidence="3" id="KW-1185">Reference proteome</keyword>
<evidence type="ECO:0000313" key="2">
    <source>
        <dbReference type="EMBL" id="DAZ93647.1"/>
    </source>
</evidence>
<gene>
    <name evidence="2" type="ORF">N0F65_009052</name>
</gene>
<dbReference type="AlphaFoldDB" id="A0AAV2YG14"/>
<dbReference type="EMBL" id="DAKRPA010000301">
    <property type="protein sequence ID" value="DAZ93647.1"/>
    <property type="molecule type" value="Genomic_DNA"/>
</dbReference>
<accession>A0AAV2YG14</accession>
<comment type="caution">
    <text evidence="2">The sequence shown here is derived from an EMBL/GenBank/DDBJ whole genome shotgun (WGS) entry which is preliminary data.</text>
</comment>
<evidence type="ECO:0000313" key="3">
    <source>
        <dbReference type="Proteomes" id="UP001146120"/>
    </source>
</evidence>
<reference evidence="2" key="2">
    <citation type="journal article" date="2023" name="Microbiol Resour">
        <title>Decontamination and Annotation of the Draft Genome Sequence of the Oomycete Lagenidium giganteum ARSEF 373.</title>
        <authorList>
            <person name="Morgan W.R."/>
            <person name="Tartar A."/>
        </authorList>
    </citation>
    <scope>NUCLEOTIDE SEQUENCE</scope>
    <source>
        <strain evidence="2">ARSEF 373</strain>
    </source>
</reference>